<evidence type="ECO:0000313" key="2">
    <source>
        <dbReference type="Proteomes" id="UP000603434"/>
    </source>
</evidence>
<organism evidence="1 2">
    <name type="scientific">Candidatus Desulfatibia profunda</name>
    <dbReference type="NCBI Taxonomy" id="2841695"/>
    <lineage>
        <taxon>Bacteria</taxon>
        <taxon>Pseudomonadati</taxon>
        <taxon>Thermodesulfobacteriota</taxon>
        <taxon>Desulfobacteria</taxon>
        <taxon>Desulfobacterales</taxon>
        <taxon>Desulfobacterales incertae sedis</taxon>
        <taxon>Candidatus Desulfatibia</taxon>
    </lineage>
</organism>
<protein>
    <submittedName>
        <fullName evidence="1">FeoB-associated Cys-rich membrane protein</fullName>
    </submittedName>
</protein>
<sequence>MEIFIVIVIVGLATAYIIKTFYNKYKIGKASGPDCGCTSCDSNDPARSRLANTKPDDCLICK</sequence>
<name>A0A8J6NMX7_9BACT</name>
<comment type="caution">
    <text evidence="1">The sequence shown here is derived from an EMBL/GenBank/DDBJ whole genome shotgun (WGS) entry which is preliminary data.</text>
</comment>
<accession>A0A8J6NMX7</accession>
<dbReference type="Proteomes" id="UP000603434">
    <property type="component" value="Unassembled WGS sequence"/>
</dbReference>
<gene>
    <name evidence="1" type="ORF">H8E23_06905</name>
</gene>
<evidence type="ECO:0000313" key="1">
    <source>
        <dbReference type="EMBL" id="MBC8361109.1"/>
    </source>
</evidence>
<reference evidence="1 2" key="1">
    <citation type="submission" date="2020-08" db="EMBL/GenBank/DDBJ databases">
        <title>Bridging the membrane lipid divide: bacteria of the FCB group superphylum have the potential to synthesize archaeal ether lipids.</title>
        <authorList>
            <person name="Villanueva L."/>
            <person name="Von Meijenfeldt F.A.B."/>
            <person name="Westbye A.B."/>
            <person name="Yadav S."/>
            <person name="Hopmans E.C."/>
            <person name="Dutilh B.E."/>
            <person name="Sinninghe Damste J.S."/>
        </authorList>
    </citation>
    <scope>NUCLEOTIDE SEQUENCE [LARGE SCALE GENOMIC DNA]</scope>
    <source>
        <strain evidence="1">NIOZ-UU30</strain>
    </source>
</reference>
<dbReference type="AlphaFoldDB" id="A0A8J6NMX7"/>
<proteinExistence type="predicted"/>
<dbReference type="EMBL" id="JACNJH010000121">
    <property type="protein sequence ID" value="MBC8361109.1"/>
    <property type="molecule type" value="Genomic_DNA"/>
</dbReference>
<dbReference type="Pfam" id="PF12669">
    <property type="entry name" value="FeoB_associated"/>
    <property type="match status" value="1"/>
</dbReference>